<keyword evidence="1" id="KW-0378">Hydrolase</keyword>
<dbReference type="EMBL" id="AUZY01007006">
    <property type="protein sequence ID" value="EQD51943.1"/>
    <property type="molecule type" value="Genomic_DNA"/>
</dbReference>
<comment type="caution">
    <text evidence="1">The sequence shown here is derived from an EMBL/GenBank/DDBJ whole genome shotgun (WGS) entry which is preliminary data.</text>
</comment>
<dbReference type="InterPro" id="IPR023214">
    <property type="entry name" value="HAD_sf"/>
</dbReference>
<reference evidence="1" key="1">
    <citation type="submission" date="2013-08" db="EMBL/GenBank/DDBJ databases">
        <authorList>
            <person name="Mendez C."/>
            <person name="Richter M."/>
            <person name="Ferrer M."/>
            <person name="Sanchez J."/>
        </authorList>
    </citation>
    <scope>NUCLEOTIDE SEQUENCE</scope>
</reference>
<protein>
    <submittedName>
        <fullName evidence="1">HAD-superfamily hydrolase, subfamily IA, variant 3</fullName>
    </submittedName>
</protein>
<proteinExistence type="predicted"/>
<dbReference type="GO" id="GO:0016787">
    <property type="term" value="F:hydrolase activity"/>
    <property type="evidence" value="ECO:0007669"/>
    <property type="project" value="UniProtKB-KW"/>
</dbReference>
<sequence>YTLNLLGTTPARVVLVDDAEPNTDGASRLGLHTVLHIDSDTTRRALTGFVPGLLSHHQLTEEKA</sequence>
<dbReference type="AlphaFoldDB" id="T1A4U2"/>
<organism evidence="1">
    <name type="scientific">mine drainage metagenome</name>
    <dbReference type="NCBI Taxonomy" id="410659"/>
    <lineage>
        <taxon>unclassified sequences</taxon>
        <taxon>metagenomes</taxon>
        <taxon>ecological metagenomes</taxon>
    </lineage>
</organism>
<evidence type="ECO:0000313" key="1">
    <source>
        <dbReference type="EMBL" id="EQD51943.1"/>
    </source>
</evidence>
<dbReference type="Gene3D" id="3.40.50.1000">
    <property type="entry name" value="HAD superfamily/HAD-like"/>
    <property type="match status" value="1"/>
</dbReference>
<feature type="non-terminal residue" evidence="1">
    <location>
        <position position="1"/>
    </location>
</feature>
<reference evidence="1" key="2">
    <citation type="journal article" date="2014" name="ISME J.">
        <title>Microbial stratification in low pH oxic and suboxic macroscopic growths along an acid mine drainage.</title>
        <authorList>
            <person name="Mendez-Garcia C."/>
            <person name="Mesa V."/>
            <person name="Sprenger R.R."/>
            <person name="Richter M."/>
            <person name="Diez M.S."/>
            <person name="Solano J."/>
            <person name="Bargiela R."/>
            <person name="Golyshina O.V."/>
            <person name="Manteca A."/>
            <person name="Ramos J.L."/>
            <person name="Gallego J.R."/>
            <person name="Llorente I."/>
            <person name="Martins Dos Santos V.A."/>
            <person name="Jensen O.N."/>
            <person name="Pelaez A.I."/>
            <person name="Sanchez J."/>
            <person name="Ferrer M."/>
        </authorList>
    </citation>
    <scope>NUCLEOTIDE SEQUENCE</scope>
</reference>
<gene>
    <name evidence="1" type="ORF">B1B_10794</name>
</gene>
<dbReference type="SUPFAM" id="SSF56784">
    <property type="entry name" value="HAD-like"/>
    <property type="match status" value="1"/>
</dbReference>
<accession>T1A4U2</accession>
<name>T1A4U2_9ZZZZ</name>
<dbReference type="InterPro" id="IPR036412">
    <property type="entry name" value="HAD-like_sf"/>
</dbReference>